<dbReference type="AlphaFoldDB" id="A0A7W7VDM2"/>
<proteinExistence type="predicted"/>
<evidence type="ECO:0000313" key="2">
    <source>
        <dbReference type="Proteomes" id="UP000520767"/>
    </source>
</evidence>
<dbReference type="RefSeq" id="WP_184810580.1">
    <property type="nucleotide sequence ID" value="NZ_JACHJQ010000003.1"/>
</dbReference>
<protein>
    <submittedName>
        <fullName evidence="1">Uncharacterized protein</fullName>
    </submittedName>
</protein>
<dbReference type="Proteomes" id="UP000520767">
    <property type="component" value="Unassembled WGS sequence"/>
</dbReference>
<keyword evidence="2" id="KW-1185">Reference proteome</keyword>
<name>A0A7W7VDM2_9PSEU</name>
<evidence type="ECO:0000313" key="1">
    <source>
        <dbReference type="EMBL" id="MBB4906358.1"/>
    </source>
</evidence>
<comment type="caution">
    <text evidence="1">The sequence shown here is derived from an EMBL/GenBank/DDBJ whole genome shotgun (WGS) entry which is preliminary data.</text>
</comment>
<sequence>MTRRVRPVVVRQRITERLERERARMESCPDEELLVSPVWRQGYLAGLRIARVIVREGGE</sequence>
<accession>A0A7W7VDM2</accession>
<dbReference type="EMBL" id="JACHJQ010000003">
    <property type="protein sequence ID" value="MBB4906358.1"/>
    <property type="molecule type" value="Genomic_DNA"/>
</dbReference>
<organism evidence="1 2">
    <name type="scientific">Actinophytocola algeriensis</name>
    <dbReference type="NCBI Taxonomy" id="1768010"/>
    <lineage>
        <taxon>Bacteria</taxon>
        <taxon>Bacillati</taxon>
        <taxon>Actinomycetota</taxon>
        <taxon>Actinomycetes</taxon>
        <taxon>Pseudonocardiales</taxon>
        <taxon>Pseudonocardiaceae</taxon>
    </lineage>
</organism>
<gene>
    <name evidence="1" type="ORF">FHR82_002578</name>
</gene>
<reference evidence="1 2" key="1">
    <citation type="submission" date="2020-08" db="EMBL/GenBank/DDBJ databases">
        <title>Genomic Encyclopedia of Type Strains, Phase III (KMG-III): the genomes of soil and plant-associated and newly described type strains.</title>
        <authorList>
            <person name="Whitman W."/>
        </authorList>
    </citation>
    <scope>NUCLEOTIDE SEQUENCE [LARGE SCALE GENOMIC DNA]</scope>
    <source>
        <strain evidence="1 2">CECT 8960</strain>
    </source>
</reference>